<name>A0A0F9IDU4_9ZZZZ</name>
<comment type="caution">
    <text evidence="1">The sequence shown here is derived from an EMBL/GenBank/DDBJ whole genome shotgun (WGS) entry which is preliminary data.</text>
</comment>
<proteinExistence type="predicted"/>
<sequence length="39" mass="4173">MRPVMVSDQDASHSVSVVGPIAAEISFAREVLHDAYSLS</sequence>
<dbReference type="EMBL" id="LAZR01014346">
    <property type="protein sequence ID" value="KKM17894.1"/>
    <property type="molecule type" value="Genomic_DNA"/>
</dbReference>
<reference evidence="1" key="1">
    <citation type="journal article" date="2015" name="Nature">
        <title>Complex archaea that bridge the gap between prokaryotes and eukaryotes.</title>
        <authorList>
            <person name="Spang A."/>
            <person name="Saw J.H."/>
            <person name="Jorgensen S.L."/>
            <person name="Zaremba-Niedzwiedzka K."/>
            <person name="Martijn J."/>
            <person name="Lind A.E."/>
            <person name="van Eijk R."/>
            <person name="Schleper C."/>
            <person name="Guy L."/>
            <person name="Ettema T.J."/>
        </authorList>
    </citation>
    <scope>NUCLEOTIDE SEQUENCE</scope>
</reference>
<accession>A0A0F9IDU4</accession>
<gene>
    <name evidence="1" type="ORF">LCGC14_1671200</name>
</gene>
<organism evidence="1">
    <name type="scientific">marine sediment metagenome</name>
    <dbReference type="NCBI Taxonomy" id="412755"/>
    <lineage>
        <taxon>unclassified sequences</taxon>
        <taxon>metagenomes</taxon>
        <taxon>ecological metagenomes</taxon>
    </lineage>
</organism>
<protein>
    <submittedName>
        <fullName evidence="1">Uncharacterized protein</fullName>
    </submittedName>
</protein>
<dbReference type="AlphaFoldDB" id="A0A0F9IDU4"/>
<evidence type="ECO:0000313" key="1">
    <source>
        <dbReference type="EMBL" id="KKM17894.1"/>
    </source>
</evidence>